<keyword evidence="2 4" id="KW-0378">Hydrolase</keyword>
<protein>
    <submittedName>
        <fullName evidence="4">Putative carbon-nitrogen hydrolase</fullName>
    </submittedName>
</protein>
<gene>
    <name evidence="4" type="ORF">MED92_01549</name>
</gene>
<dbReference type="Proteomes" id="UP000002171">
    <property type="component" value="Unassembled WGS sequence"/>
</dbReference>
<evidence type="ECO:0000256" key="1">
    <source>
        <dbReference type="ARBA" id="ARBA00010613"/>
    </source>
</evidence>
<dbReference type="InterPro" id="IPR001110">
    <property type="entry name" value="UPF0012_CS"/>
</dbReference>
<dbReference type="PROSITE" id="PS50263">
    <property type="entry name" value="CN_HYDROLASE"/>
    <property type="match status" value="1"/>
</dbReference>
<evidence type="ECO:0000259" key="3">
    <source>
        <dbReference type="PROSITE" id="PS50263"/>
    </source>
</evidence>
<organism evidence="4 5">
    <name type="scientific">Neptuniibacter caesariensis</name>
    <dbReference type="NCBI Taxonomy" id="207954"/>
    <lineage>
        <taxon>Bacteria</taxon>
        <taxon>Pseudomonadati</taxon>
        <taxon>Pseudomonadota</taxon>
        <taxon>Gammaproteobacteria</taxon>
        <taxon>Oceanospirillales</taxon>
        <taxon>Oceanospirillaceae</taxon>
        <taxon>Neptuniibacter</taxon>
    </lineage>
</organism>
<evidence type="ECO:0000313" key="5">
    <source>
        <dbReference type="Proteomes" id="UP000002171"/>
    </source>
</evidence>
<dbReference type="SUPFAM" id="SSF56317">
    <property type="entry name" value="Carbon-nitrogen hydrolase"/>
    <property type="match status" value="1"/>
</dbReference>
<dbReference type="RefSeq" id="WP_007022329.1">
    <property type="nucleotide sequence ID" value="NZ_CH724127.1"/>
</dbReference>
<dbReference type="PROSITE" id="PS01227">
    <property type="entry name" value="UPF0012"/>
    <property type="match status" value="1"/>
</dbReference>
<sequence length="276" mass="30466">MARVAAVQMCSGQDLNANLAQLDGLIEQAVASNAELLLLPENFALLDSQALIELAFEESRSPSVLNRLKQIAHEKGIWLIAGSFPWLCDSPQNGKTKVFSRSLLIDPQGELKAHYDKVHLFDVDVEDKHAAYRESDYFTPGKELVVEQTSVGCFGLSICYDLRFPEHYQRLADMGANIMLVPSAFTAVTGKAHWEVLLRARAIETQSYVIAANQAGKHTASRSSWGHSMIVDPWGKVLAECHNDGPGLAVADIDLQEVRNRRKAMPVTLHRAKAGF</sequence>
<dbReference type="InterPro" id="IPR036526">
    <property type="entry name" value="C-N_Hydrolase_sf"/>
</dbReference>
<dbReference type="Gene3D" id="3.60.110.10">
    <property type="entry name" value="Carbon-nitrogen hydrolase"/>
    <property type="match status" value="1"/>
</dbReference>
<comment type="similarity">
    <text evidence="1">Belongs to the carbon-nitrogen hydrolase superfamily. NIT1/NIT2 family.</text>
</comment>
<proteinExistence type="inferred from homology"/>
<dbReference type="PANTHER" id="PTHR23088:SF27">
    <property type="entry name" value="DEAMINATED GLUTATHIONE AMIDASE"/>
    <property type="match status" value="1"/>
</dbReference>
<dbReference type="EMBL" id="AAOW01000011">
    <property type="protein sequence ID" value="EAR61053.1"/>
    <property type="molecule type" value="Genomic_DNA"/>
</dbReference>
<feature type="domain" description="CN hydrolase" evidence="3">
    <location>
        <begin position="2"/>
        <end position="255"/>
    </location>
</feature>
<evidence type="ECO:0000313" key="4">
    <source>
        <dbReference type="EMBL" id="EAR61053.1"/>
    </source>
</evidence>
<dbReference type="PANTHER" id="PTHR23088">
    <property type="entry name" value="NITRILASE-RELATED"/>
    <property type="match status" value="1"/>
</dbReference>
<dbReference type="GO" id="GO:0016811">
    <property type="term" value="F:hydrolase activity, acting on carbon-nitrogen (but not peptide) bonds, in linear amides"/>
    <property type="evidence" value="ECO:0007669"/>
    <property type="project" value="InterPro"/>
</dbReference>
<keyword evidence="5" id="KW-1185">Reference proteome</keyword>
<dbReference type="CDD" id="cd07572">
    <property type="entry name" value="nit"/>
    <property type="match status" value="1"/>
</dbReference>
<comment type="caution">
    <text evidence="4">The sequence shown here is derived from an EMBL/GenBank/DDBJ whole genome shotgun (WGS) entry which is preliminary data.</text>
</comment>
<dbReference type="InterPro" id="IPR045254">
    <property type="entry name" value="Nit1/2_C-N_Hydrolase"/>
</dbReference>
<dbReference type="InterPro" id="IPR003010">
    <property type="entry name" value="C-N_Hydrolase"/>
</dbReference>
<evidence type="ECO:0000256" key="2">
    <source>
        <dbReference type="ARBA" id="ARBA00022801"/>
    </source>
</evidence>
<name>A0A7U8C3X4_NEPCE</name>
<dbReference type="Pfam" id="PF00795">
    <property type="entry name" value="CN_hydrolase"/>
    <property type="match status" value="1"/>
</dbReference>
<dbReference type="AlphaFoldDB" id="A0A7U8C3X4"/>
<dbReference type="OrthoDB" id="9811121at2"/>
<accession>A0A7U8C3X4</accession>
<reference evidence="4 5" key="1">
    <citation type="submission" date="2006-02" db="EMBL/GenBank/DDBJ databases">
        <authorList>
            <person name="Pinhassi J."/>
            <person name="Pedros-Alio C."/>
            <person name="Ferriera S."/>
            <person name="Johnson J."/>
            <person name="Kravitz S."/>
            <person name="Halpern A."/>
            <person name="Remington K."/>
            <person name="Beeson K."/>
            <person name="Tran B."/>
            <person name="Rogers Y.-H."/>
            <person name="Friedman R."/>
            <person name="Venter J.C."/>
        </authorList>
    </citation>
    <scope>NUCLEOTIDE SEQUENCE [LARGE SCALE GENOMIC DNA]</scope>
    <source>
        <strain evidence="4 5">MED92</strain>
    </source>
</reference>